<dbReference type="AlphaFoldDB" id="A0A652YUK0"/>
<comment type="caution">
    <text evidence="7">The sequence shown here is derived from an EMBL/GenBank/DDBJ whole genome shotgun (WGS) entry which is preliminary data.</text>
</comment>
<dbReference type="GO" id="GO:0008892">
    <property type="term" value="F:guanine deaminase activity"/>
    <property type="evidence" value="ECO:0007669"/>
    <property type="project" value="TreeGrafter"/>
</dbReference>
<dbReference type="SUPFAM" id="SSF51338">
    <property type="entry name" value="Composite domain of metallo-dependent hydrolases"/>
    <property type="match status" value="1"/>
</dbReference>
<dbReference type="UniPathway" id="UPA00603">
    <property type="reaction ID" value="UER00660"/>
</dbReference>
<name>A0A652YUK0_NOCGL</name>
<evidence type="ECO:0000256" key="3">
    <source>
        <dbReference type="ARBA" id="ARBA00022801"/>
    </source>
</evidence>
<dbReference type="InterPro" id="IPR032466">
    <property type="entry name" value="Metal_Hydrolase"/>
</dbReference>
<evidence type="ECO:0000256" key="1">
    <source>
        <dbReference type="ARBA" id="ARBA00001947"/>
    </source>
</evidence>
<feature type="domain" description="Amidohydrolase-related" evidence="6">
    <location>
        <begin position="91"/>
        <end position="480"/>
    </location>
</feature>
<evidence type="ECO:0000259" key="6">
    <source>
        <dbReference type="Pfam" id="PF01979"/>
    </source>
</evidence>
<evidence type="ECO:0000256" key="2">
    <source>
        <dbReference type="ARBA" id="ARBA00022723"/>
    </source>
</evidence>
<sequence>MSLSTPERTSRKSSTPSSSPDTALQVSILHRGHLIHISGSPNIRDAAAHLMSIEDGVLAVNDAGVIVYSGCYQDLPLIAGSPQVLDHRPAFLIPGFVDTHIHFPQTFAVDSYGGGELLEWLDNCIFPAETRLQDEQCAHTVAAAFCRRRIAVGTTTAMVFGSPFPAAQDALFEESVRTGLRTVSGRGIQTVGPPSARGLITTEKAALELTSAEIDRWHGDQLTQVAVVPRFALSVTPRTLAALGELYEEVRGRGVYFHSHLSENNRPGTGEVAMTLATFGVEQYLDTYDGRFLPGSAVGGRSLLGRRSILAHAVHCTDRELDRLAETSTSISHCPTSQQFLGSGTMPWRRTVEHGVTISLGSDIGAGDEWLMSRVANDCFKVHQSEPGTASVSIHPAELLFTATLAGARALDMEKLIGNLDAGKDADFLVIDPRRHPPLDERLRHGHNADEPETATAQILFALMMGLRESAITEVYVKGRNLNDQLG</sequence>
<dbReference type="InterPro" id="IPR006680">
    <property type="entry name" value="Amidohydro-rel"/>
</dbReference>
<dbReference type="PANTHER" id="PTHR11271">
    <property type="entry name" value="GUANINE DEAMINASE"/>
    <property type="match status" value="1"/>
</dbReference>
<protein>
    <submittedName>
        <fullName evidence="7">Guanine deaminase</fullName>
    </submittedName>
</protein>
<accession>A0A652YUK0</accession>
<comment type="cofactor">
    <cofactor evidence="1">
        <name>Zn(2+)</name>
        <dbReference type="ChEBI" id="CHEBI:29105"/>
    </cofactor>
</comment>
<dbReference type="Gene3D" id="3.20.20.140">
    <property type="entry name" value="Metal-dependent hydrolases"/>
    <property type="match status" value="1"/>
</dbReference>
<dbReference type="EMBL" id="VNIQ01000002">
    <property type="protein sequence ID" value="TYQ06576.1"/>
    <property type="molecule type" value="Genomic_DNA"/>
</dbReference>
<proteinExistence type="predicted"/>
<dbReference type="SUPFAM" id="SSF51556">
    <property type="entry name" value="Metallo-dependent hydrolases"/>
    <property type="match status" value="1"/>
</dbReference>
<keyword evidence="2" id="KW-0479">Metal-binding</keyword>
<evidence type="ECO:0000256" key="4">
    <source>
        <dbReference type="ARBA" id="ARBA00022833"/>
    </source>
</evidence>
<dbReference type="InterPro" id="IPR011059">
    <property type="entry name" value="Metal-dep_hydrolase_composite"/>
</dbReference>
<feature type="compositionally biased region" description="Low complexity" evidence="5">
    <location>
        <begin position="1"/>
        <end position="20"/>
    </location>
</feature>
<evidence type="ECO:0000256" key="5">
    <source>
        <dbReference type="SAM" id="MobiDB-lite"/>
    </source>
</evidence>
<feature type="region of interest" description="Disordered" evidence="5">
    <location>
        <begin position="1"/>
        <end position="22"/>
    </location>
</feature>
<dbReference type="Pfam" id="PF01979">
    <property type="entry name" value="Amidohydro_1"/>
    <property type="match status" value="1"/>
</dbReference>
<dbReference type="Gene3D" id="2.30.40.10">
    <property type="entry name" value="Urease, subunit C, domain 1"/>
    <property type="match status" value="1"/>
</dbReference>
<dbReference type="GO" id="GO:0005829">
    <property type="term" value="C:cytosol"/>
    <property type="evidence" value="ECO:0007669"/>
    <property type="project" value="TreeGrafter"/>
</dbReference>
<keyword evidence="3" id="KW-0378">Hydrolase</keyword>
<dbReference type="PANTHER" id="PTHR11271:SF6">
    <property type="entry name" value="GUANINE DEAMINASE"/>
    <property type="match status" value="1"/>
</dbReference>
<dbReference type="InterPro" id="IPR051607">
    <property type="entry name" value="Metallo-dep_hydrolases"/>
</dbReference>
<reference evidence="7" key="1">
    <citation type="submission" date="2019-07" db="EMBL/GenBank/DDBJ databases">
        <title>Genomic Encyclopedia of Type Strains, Phase IV (KMG-IV): sequencing the most valuable type-strain genomes for metagenomic binning, comparative biology and taxonomic classification.</title>
        <authorList>
            <person name="Goeker M."/>
        </authorList>
    </citation>
    <scope>NUCLEOTIDE SEQUENCE</scope>
    <source>
        <strain evidence="7">DSM 44596</strain>
    </source>
</reference>
<dbReference type="GO" id="GO:0008270">
    <property type="term" value="F:zinc ion binding"/>
    <property type="evidence" value="ECO:0007669"/>
    <property type="project" value="TreeGrafter"/>
</dbReference>
<dbReference type="NCBIfam" id="NF006679">
    <property type="entry name" value="PRK09228.1"/>
    <property type="match status" value="1"/>
</dbReference>
<evidence type="ECO:0000313" key="7">
    <source>
        <dbReference type="EMBL" id="TYQ06576.1"/>
    </source>
</evidence>
<organism evidence="7">
    <name type="scientific">Nocardia globerula</name>
    <dbReference type="NCBI Taxonomy" id="1818"/>
    <lineage>
        <taxon>Bacteria</taxon>
        <taxon>Bacillati</taxon>
        <taxon>Actinomycetota</taxon>
        <taxon>Actinomycetes</taxon>
        <taxon>Mycobacteriales</taxon>
        <taxon>Nocardiaceae</taxon>
        <taxon>Nocardia</taxon>
    </lineage>
</organism>
<gene>
    <name evidence="7" type="ORF">FNL38_102718</name>
</gene>
<keyword evidence="4" id="KW-0862">Zinc</keyword>
<dbReference type="GO" id="GO:0006147">
    <property type="term" value="P:guanine catabolic process"/>
    <property type="evidence" value="ECO:0007669"/>
    <property type="project" value="UniProtKB-UniPathway"/>
</dbReference>